<feature type="compositionally biased region" description="Acidic residues" evidence="1">
    <location>
        <begin position="273"/>
        <end position="287"/>
    </location>
</feature>
<comment type="caution">
    <text evidence="3">The sequence shown here is derived from an EMBL/GenBank/DDBJ whole genome shotgun (WGS) entry which is preliminary data.</text>
</comment>
<feature type="compositionally biased region" description="Low complexity" evidence="1">
    <location>
        <begin position="330"/>
        <end position="339"/>
    </location>
</feature>
<feature type="region of interest" description="Disordered" evidence="1">
    <location>
        <begin position="267"/>
        <end position="306"/>
    </location>
</feature>
<dbReference type="InterPro" id="IPR039905">
    <property type="entry name" value="CD2BP2/Lin1"/>
</dbReference>
<dbReference type="PANTHER" id="PTHR13138:SF3">
    <property type="entry name" value="CD2 ANTIGEN CYTOPLASMIC TAIL-BINDING PROTEIN 2"/>
    <property type="match status" value="1"/>
</dbReference>
<name>A0AAV1HTW8_9CHLO</name>
<evidence type="ECO:0000256" key="1">
    <source>
        <dbReference type="SAM" id="MobiDB-lite"/>
    </source>
</evidence>
<evidence type="ECO:0000313" key="3">
    <source>
        <dbReference type="EMBL" id="CAK0736180.1"/>
    </source>
</evidence>
<feature type="compositionally biased region" description="Basic and acidic residues" evidence="1">
    <location>
        <begin position="41"/>
        <end position="50"/>
    </location>
</feature>
<dbReference type="Proteomes" id="UP001314263">
    <property type="component" value="Unassembled WGS sequence"/>
</dbReference>
<feature type="compositionally biased region" description="Basic and acidic residues" evidence="1">
    <location>
        <begin position="120"/>
        <end position="137"/>
    </location>
</feature>
<feature type="compositionally biased region" description="Low complexity" evidence="1">
    <location>
        <begin position="288"/>
        <end position="306"/>
    </location>
</feature>
<dbReference type="AlphaFoldDB" id="A0AAV1HTW8"/>
<protein>
    <recommendedName>
        <fullName evidence="2">OCRE domain-containing protein</fullName>
    </recommendedName>
</protein>
<feature type="region of interest" description="Disordered" evidence="1">
    <location>
        <begin position="1"/>
        <end position="88"/>
    </location>
</feature>
<proteinExistence type="predicted"/>
<dbReference type="CDD" id="cd16166">
    <property type="entry name" value="OCRE_SUA_like"/>
    <property type="match status" value="1"/>
</dbReference>
<accession>A0AAV1HTW8</accession>
<dbReference type="InterPro" id="IPR041591">
    <property type="entry name" value="OCRE"/>
</dbReference>
<feature type="region of interest" description="Disordered" evidence="1">
    <location>
        <begin position="325"/>
        <end position="344"/>
    </location>
</feature>
<dbReference type="Pfam" id="PF17780">
    <property type="entry name" value="OCRE"/>
    <property type="match status" value="1"/>
</dbReference>
<gene>
    <name evidence="3" type="ORF">CVIRNUC_000704</name>
</gene>
<feature type="region of interest" description="Disordered" evidence="1">
    <location>
        <begin position="120"/>
        <end position="152"/>
    </location>
</feature>
<dbReference type="EMBL" id="CAUYUE010000001">
    <property type="protein sequence ID" value="CAK0736180.1"/>
    <property type="molecule type" value="Genomic_DNA"/>
</dbReference>
<sequence length="457" mass="50055">MSDKRKRGGDSNQTEDIVQAALREQQEAKNAKKQPGSVVEHPADKGKTLSDIEEEEGGVIKESQVAMAHAKRTKERKARKGTREDTELVGDDALEEVEEALEMDEDDGIKLEPFNLAQERQEGFFDEGGHYVERRDKDEEEAEKDAWFASTRDDIVSDKVRQQLEKRERALQQSEEAPAMTAHQAAEYKRQLMALMQRGESVTEALRRLRPPRPKSTKAGRKGMVKAEKTPEEVKALEQFNVITEAASALMDAGEMDIYSTVREELQRAAEKDADEDDMFADADEGAADQGASASTAGAGASASLPGAVRSELAQAAPQALEQVVNGNSAAAQPPAAVQEADRVDYSSWPVKELRRFLTERGVDPSGIVEKNELVSQVKAVAEQGPDGEVAGAPPGYTLDPTSGYYFSAETGMFYDTASRGYFSSSSNKWYSFDPQSNQFVEWSAAADTTKEPLTAS</sequence>
<dbReference type="GO" id="GO:0005682">
    <property type="term" value="C:U5 snRNP"/>
    <property type="evidence" value="ECO:0007669"/>
    <property type="project" value="InterPro"/>
</dbReference>
<keyword evidence="4" id="KW-1185">Reference proteome</keyword>
<reference evidence="3 4" key="1">
    <citation type="submission" date="2023-10" db="EMBL/GenBank/DDBJ databases">
        <authorList>
            <person name="Maclean D."/>
            <person name="Macfadyen A."/>
        </authorList>
    </citation>
    <scope>NUCLEOTIDE SEQUENCE [LARGE SCALE GENOMIC DNA]</scope>
</reference>
<feature type="compositionally biased region" description="Basic residues" evidence="1">
    <location>
        <begin position="69"/>
        <end position="80"/>
    </location>
</feature>
<feature type="domain" description="OCRE" evidence="2">
    <location>
        <begin position="396"/>
        <end position="444"/>
    </location>
</feature>
<organism evidence="3 4">
    <name type="scientific">Coccomyxa viridis</name>
    <dbReference type="NCBI Taxonomy" id="1274662"/>
    <lineage>
        <taxon>Eukaryota</taxon>
        <taxon>Viridiplantae</taxon>
        <taxon>Chlorophyta</taxon>
        <taxon>core chlorophytes</taxon>
        <taxon>Trebouxiophyceae</taxon>
        <taxon>Trebouxiophyceae incertae sedis</taxon>
        <taxon>Coccomyxaceae</taxon>
        <taxon>Coccomyxa</taxon>
    </lineage>
</organism>
<feature type="region of interest" description="Disordered" evidence="1">
    <location>
        <begin position="204"/>
        <end position="230"/>
    </location>
</feature>
<dbReference type="InterPro" id="IPR035623">
    <property type="entry name" value="SUA-like_OCRE"/>
</dbReference>
<feature type="compositionally biased region" description="Basic residues" evidence="1">
    <location>
        <begin position="208"/>
        <end position="224"/>
    </location>
</feature>
<evidence type="ECO:0000313" key="4">
    <source>
        <dbReference type="Proteomes" id="UP001314263"/>
    </source>
</evidence>
<evidence type="ECO:0000259" key="2">
    <source>
        <dbReference type="Pfam" id="PF17780"/>
    </source>
</evidence>
<dbReference type="PANTHER" id="PTHR13138">
    <property type="entry name" value="PROTEIN LIN1"/>
    <property type="match status" value="1"/>
</dbReference>